<dbReference type="PANTHER" id="PTHR42798:SF2">
    <property type="entry name" value="ABC TRANSPORTER ATP-BINDING PROTEIN MG467-RELATED"/>
    <property type="match status" value="1"/>
</dbReference>
<dbReference type="InterPro" id="IPR027417">
    <property type="entry name" value="P-loop_NTPase"/>
</dbReference>
<name>A0A845EU63_9BACL</name>
<dbReference type="RefSeq" id="WP_160918063.1">
    <property type="nucleotide sequence ID" value="NZ_WMEY01000001.1"/>
</dbReference>
<sequence>MIKLESVNKTYKVGNVDVPILKDIDLSIDKGEYASIMGPSGSGKSTLMNIIGILDRPTRGHYLFNEDNIKNKNQKTLASLRNQSIGFVFQSFHLLPRITAVENVELPLIYGGYKSSDRREKAIYALEKVGLVDHMKQYPNQLSGGQKQRVAIARAIINEPLLILADEPTGALDTKTGEKIMEIFTQFNKEGHTVVLVTHELEIAHCANRIINIRDGKIAEDRRLSYDEFLG</sequence>
<dbReference type="InterPro" id="IPR003439">
    <property type="entry name" value="ABC_transporter-like_ATP-bd"/>
</dbReference>
<gene>
    <name evidence="6" type="ORF">GLW07_02330</name>
</gene>
<dbReference type="Pfam" id="PF00005">
    <property type="entry name" value="ABC_tran"/>
    <property type="match status" value="1"/>
</dbReference>
<dbReference type="GO" id="GO:0016887">
    <property type="term" value="F:ATP hydrolysis activity"/>
    <property type="evidence" value="ECO:0007669"/>
    <property type="project" value="InterPro"/>
</dbReference>
<reference evidence="6 7" key="1">
    <citation type="submission" date="2019-11" db="EMBL/GenBank/DDBJ databases">
        <title>Genome sequences of 17 halophilic strains isolated from different environments.</title>
        <authorList>
            <person name="Furrow R.E."/>
        </authorList>
    </citation>
    <scope>NUCLEOTIDE SEQUENCE [LARGE SCALE GENOMIC DNA]</scope>
    <source>
        <strain evidence="6 7">22506_14_FS</strain>
    </source>
</reference>
<dbReference type="Proteomes" id="UP000447833">
    <property type="component" value="Unassembled WGS sequence"/>
</dbReference>
<evidence type="ECO:0000256" key="1">
    <source>
        <dbReference type="ARBA" id="ARBA00005417"/>
    </source>
</evidence>
<evidence type="ECO:0000313" key="6">
    <source>
        <dbReference type="EMBL" id="MYL62186.1"/>
    </source>
</evidence>
<comment type="similarity">
    <text evidence="1">Belongs to the ABC transporter superfamily.</text>
</comment>
<comment type="caution">
    <text evidence="6">The sequence shown here is derived from an EMBL/GenBank/DDBJ whole genome shotgun (WGS) entry which is preliminary data.</text>
</comment>
<dbReference type="SMART" id="SM00382">
    <property type="entry name" value="AAA"/>
    <property type="match status" value="1"/>
</dbReference>
<evidence type="ECO:0000256" key="2">
    <source>
        <dbReference type="ARBA" id="ARBA00022448"/>
    </source>
</evidence>
<protein>
    <submittedName>
        <fullName evidence="6">ATP-binding cassette domain-containing protein</fullName>
    </submittedName>
</protein>
<keyword evidence="4 6" id="KW-0067">ATP-binding</keyword>
<dbReference type="PANTHER" id="PTHR42798">
    <property type="entry name" value="LIPOPROTEIN-RELEASING SYSTEM ATP-BINDING PROTEIN LOLD"/>
    <property type="match status" value="1"/>
</dbReference>
<dbReference type="GO" id="GO:0005524">
    <property type="term" value="F:ATP binding"/>
    <property type="evidence" value="ECO:0007669"/>
    <property type="project" value="UniProtKB-KW"/>
</dbReference>
<dbReference type="PROSITE" id="PS00211">
    <property type="entry name" value="ABC_TRANSPORTER_1"/>
    <property type="match status" value="1"/>
</dbReference>
<organism evidence="6 7">
    <name type="scientific">Guptibacillus hwajinpoensis</name>
    <dbReference type="NCBI Taxonomy" id="208199"/>
    <lineage>
        <taxon>Bacteria</taxon>
        <taxon>Bacillati</taxon>
        <taxon>Bacillota</taxon>
        <taxon>Bacilli</taxon>
        <taxon>Bacillales</taxon>
        <taxon>Guptibacillaceae</taxon>
        <taxon>Guptibacillus</taxon>
    </lineage>
</organism>
<dbReference type="SUPFAM" id="SSF52540">
    <property type="entry name" value="P-loop containing nucleoside triphosphate hydrolases"/>
    <property type="match status" value="1"/>
</dbReference>
<dbReference type="EMBL" id="WMEY01000001">
    <property type="protein sequence ID" value="MYL62186.1"/>
    <property type="molecule type" value="Genomic_DNA"/>
</dbReference>
<dbReference type="CDD" id="cd03255">
    <property type="entry name" value="ABC_MJ0796_LolCDE_FtsE"/>
    <property type="match status" value="1"/>
</dbReference>
<dbReference type="InterPro" id="IPR003593">
    <property type="entry name" value="AAA+_ATPase"/>
</dbReference>
<proteinExistence type="inferred from homology"/>
<evidence type="ECO:0000313" key="7">
    <source>
        <dbReference type="Proteomes" id="UP000447833"/>
    </source>
</evidence>
<dbReference type="Gene3D" id="3.40.50.300">
    <property type="entry name" value="P-loop containing nucleotide triphosphate hydrolases"/>
    <property type="match status" value="1"/>
</dbReference>
<keyword evidence="3" id="KW-0547">Nucleotide-binding</keyword>
<dbReference type="PROSITE" id="PS50893">
    <property type="entry name" value="ABC_TRANSPORTER_2"/>
    <property type="match status" value="1"/>
</dbReference>
<keyword evidence="2" id="KW-0813">Transport</keyword>
<dbReference type="AlphaFoldDB" id="A0A845EU63"/>
<dbReference type="InterPro" id="IPR017911">
    <property type="entry name" value="MacB-like_ATP-bd"/>
</dbReference>
<dbReference type="InterPro" id="IPR017871">
    <property type="entry name" value="ABC_transporter-like_CS"/>
</dbReference>
<evidence type="ECO:0000259" key="5">
    <source>
        <dbReference type="PROSITE" id="PS50893"/>
    </source>
</evidence>
<dbReference type="FunFam" id="3.40.50.300:FF:000032">
    <property type="entry name" value="Export ABC transporter ATP-binding protein"/>
    <property type="match status" value="1"/>
</dbReference>
<feature type="domain" description="ABC transporter" evidence="5">
    <location>
        <begin position="2"/>
        <end position="230"/>
    </location>
</feature>
<dbReference type="GO" id="GO:0022857">
    <property type="term" value="F:transmembrane transporter activity"/>
    <property type="evidence" value="ECO:0007669"/>
    <property type="project" value="UniProtKB-ARBA"/>
</dbReference>
<evidence type="ECO:0000256" key="4">
    <source>
        <dbReference type="ARBA" id="ARBA00022840"/>
    </source>
</evidence>
<accession>A0A845EU63</accession>
<dbReference type="GO" id="GO:0098796">
    <property type="term" value="C:membrane protein complex"/>
    <property type="evidence" value="ECO:0007669"/>
    <property type="project" value="UniProtKB-ARBA"/>
</dbReference>
<evidence type="ECO:0000256" key="3">
    <source>
        <dbReference type="ARBA" id="ARBA00022741"/>
    </source>
</evidence>